<dbReference type="PANTHER" id="PTHR23420:SF0">
    <property type="entry name" value="ADENOSYLHOMOCYSTEINASE"/>
    <property type="match status" value="1"/>
</dbReference>
<dbReference type="STRING" id="45073.Lqui_0619"/>
<keyword evidence="4" id="KW-0520">NAD</keyword>
<dbReference type="GO" id="GO:0004013">
    <property type="term" value="F:adenosylhomocysteinase activity"/>
    <property type="evidence" value="ECO:0007669"/>
    <property type="project" value="TreeGrafter"/>
</dbReference>
<evidence type="ECO:0000313" key="7">
    <source>
        <dbReference type="Proteomes" id="UP000054618"/>
    </source>
</evidence>
<dbReference type="InterPro" id="IPR036291">
    <property type="entry name" value="NAD(P)-bd_dom_sf"/>
</dbReference>
<dbReference type="GO" id="GO:0033353">
    <property type="term" value="P:S-adenosylmethionine cycle"/>
    <property type="evidence" value="ECO:0007669"/>
    <property type="project" value="TreeGrafter"/>
</dbReference>
<proteinExistence type="inferred from homology"/>
<dbReference type="SUPFAM" id="SSF51735">
    <property type="entry name" value="NAD(P)-binding Rossmann-fold domains"/>
    <property type="match status" value="1"/>
</dbReference>
<comment type="caution">
    <text evidence="6">The sequence shown here is derived from an EMBL/GenBank/DDBJ whole genome shotgun (WGS) entry which is preliminary data.</text>
</comment>
<keyword evidence="6" id="KW-0378">Hydrolase</keyword>
<dbReference type="GO" id="GO:0005829">
    <property type="term" value="C:cytosol"/>
    <property type="evidence" value="ECO:0007669"/>
    <property type="project" value="TreeGrafter"/>
</dbReference>
<sequence length="363" mass="40800">MHPALANYFKTYTKEAAPFMHQQLEEWRISKPLTGLRVVHHVPLVPNTLLKIACLIAGGAEVTVTNPSSFMTAHPEAVDCLRQADIRYIENLSQLQSESFDLYFDCGAELYQALGKPKLGSIELTGSGDQIYRSQTLDFPVISIDHSLTKQLETVFGCADSCHSAISQLLGINTVNKTWLIFGFGKIGRGVAYFCAKNKTSVVAVDICDNQRRSARQLGIEAINPLDRQTLHQAIQNAEIIVTATGSKSIMNAYPHDWFSGKILVNMGVYDEYGASFGEEEVLNQKKPVNFVLNDPTPMRYIDPEFYIHNIAALTLLSENLSQRVHGPTKELDNRIIEDWCKYHSFHLEIINKWFVNFEGCVR</sequence>
<evidence type="ECO:0000256" key="3">
    <source>
        <dbReference type="ARBA" id="ARBA00022563"/>
    </source>
</evidence>
<feature type="domain" description="S-adenosyl-L-homocysteine hydrolase NAD binding" evidence="5">
    <location>
        <begin position="154"/>
        <end position="316"/>
    </location>
</feature>
<dbReference type="InterPro" id="IPR000043">
    <property type="entry name" value="Adenosylhomocysteinase-like"/>
</dbReference>
<protein>
    <submittedName>
        <fullName evidence="6">Adenosylhomocysteinase</fullName>
        <ecNumber evidence="6">3.3.1.1</ecNumber>
    </submittedName>
</protein>
<comment type="similarity">
    <text evidence="2">Belongs to the adenosylhomocysteinase family.</text>
</comment>
<evidence type="ECO:0000256" key="4">
    <source>
        <dbReference type="ARBA" id="ARBA00023027"/>
    </source>
</evidence>
<dbReference type="RefSeq" id="WP_058506728.1">
    <property type="nucleotide sequence ID" value="NZ_CAAAIK010000002.1"/>
</dbReference>
<organism evidence="6 7">
    <name type="scientific">Legionella quinlivanii</name>
    <dbReference type="NCBI Taxonomy" id="45073"/>
    <lineage>
        <taxon>Bacteria</taxon>
        <taxon>Pseudomonadati</taxon>
        <taxon>Pseudomonadota</taxon>
        <taxon>Gammaproteobacteria</taxon>
        <taxon>Legionellales</taxon>
        <taxon>Legionellaceae</taxon>
        <taxon>Legionella</taxon>
    </lineage>
</organism>
<dbReference type="Gene3D" id="3.40.50.720">
    <property type="entry name" value="NAD(P)-binding Rossmann-like Domain"/>
    <property type="match status" value="1"/>
</dbReference>
<dbReference type="Pfam" id="PF00670">
    <property type="entry name" value="AdoHcyase_NAD"/>
    <property type="match status" value="1"/>
</dbReference>
<evidence type="ECO:0000256" key="1">
    <source>
        <dbReference type="ARBA" id="ARBA00001911"/>
    </source>
</evidence>
<dbReference type="PANTHER" id="PTHR23420">
    <property type="entry name" value="ADENOSYLHOMOCYSTEINASE"/>
    <property type="match status" value="1"/>
</dbReference>
<dbReference type="InterPro" id="IPR015878">
    <property type="entry name" value="Ado_hCys_hydrolase_NAD-bd"/>
</dbReference>
<evidence type="ECO:0000256" key="2">
    <source>
        <dbReference type="ARBA" id="ARBA00007122"/>
    </source>
</evidence>
<dbReference type="Gene3D" id="3.40.50.1480">
    <property type="entry name" value="Adenosylhomocysteinase-like"/>
    <property type="match status" value="1"/>
</dbReference>
<dbReference type="GO" id="GO:0006730">
    <property type="term" value="P:one-carbon metabolic process"/>
    <property type="evidence" value="ECO:0007669"/>
    <property type="project" value="UniProtKB-KW"/>
</dbReference>
<accession>A0A0W0Y532</accession>
<dbReference type="PATRIC" id="fig|45073.5.peg.651"/>
<evidence type="ECO:0000313" key="6">
    <source>
        <dbReference type="EMBL" id="KTD51775.1"/>
    </source>
</evidence>
<dbReference type="OrthoDB" id="9805103at2"/>
<dbReference type="Proteomes" id="UP000054618">
    <property type="component" value="Unassembled WGS sequence"/>
</dbReference>
<evidence type="ECO:0000259" key="5">
    <source>
        <dbReference type="SMART" id="SM00997"/>
    </source>
</evidence>
<comment type="cofactor">
    <cofactor evidence="1">
        <name>NAD(+)</name>
        <dbReference type="ChEBI" id="CHEBI:57540"/>
    </cofactor>
</comment>
<gene>
    <name evidence="6" type="ORF">Lqui_0619</name>
</gene>
<dbReference type="EMBL" id="LNYS01000006">
    <property type="protein sequence ID" value="KTD51775.1"/>
    <property type="molecule type" value="Genomic_DNA"/>
</dbReference>
<dbReference type="InterPro" id="IPR042172">
    <property type="entry name" value="Adenosylhomocyst_ase-like_sf"/>
</dbReference>
<dbReference type="SMART" id="SM00997">
    <property type="entry name" value="AdoHcyase_NAD"/>
    <property type="match status" value="1"/>
</dbReference>
<reference evidence="6 7" key="1">
    <citation type="submission" date="2015-11" db="EMBL/GenBank/DDBJ databases">
        <title>Genomic analysis of 38 Legionella species identifies large and diverse effector repertoires.</title>
        <authorList>
            <person name="Burstein D."/>
            <person name="Amaro F."/>
            <person name="Zusman T."/>
            <person name="Lifshitz Z."/>
            <person name="Cohen O."/>
            <person name="Gilbert J.A."/>
            <person name="Pupko T."/>
            <person name="Shuman H.A."/>
            <person name="Segal G."/>
        </authorList>
    </citation>
    <scope>NUCLEOTIDE SEQUENCE [LARGE SCALE GENOMIC DNA]</scope>
    <source>
        <strain evidence="6 7">CDC#1442-AUS-E</strain>
    </source>
</reference>
<dbReference type="EC" id="3.3.1.1" evidence="6"/>
<dbReference type="SUPFAM" id="SSF52283">
    <property type="entry name" value="Formate/glycerate dehydrogenase catalytic domain-like"/>
    <property type="match status" value="1"/>
</dbReference>
<keyword evidence="3" id="KW-0554">One-carbon metabolism</keyword>
<keyword evidence="7" id="KW-1185">Reference proteome</keyword>
<name>A0A0W0Y532_9GAMM</name>
<dbReference type="AlphaFoldDB" id="A0A0W0Y532"/>